<proteinExistence type="predicted"/>
<organism evidence="2 3">
    <name type="scientific">Achromobacter insolitus</name>
    <dbReference type="NCBI Taxonomy" id="217204"/>
    <lineage>
        <taxon>Bacteria</taxon>
        <taxon>Pseudomonadati</taxon>
        <taxon>Pseudomonadota</taxon>
        <taxon>Betaproteobacteria</taxon>
        <taxon>Burkholderiales</taxon>
        <taxon>Alcaligenaceae</taxon>
        <taxon>Achromobacter</taxon>
    </lineage>
</organism>
<protein>
    <submittedName>
        <fullName evidence="2">Uncharacterized protein</fullName>
    </submittedName>
</protein>
<accession>A0A6S7F0B3</accession>
<name>A0A6S7F0B3_9BURK</name>
<evidence type="ECO:0000256" key="1">
    <source>
        <dbReference type="SAM" id="MobiDB-lite"/>
    </source>
</evidence>
<dbReference type="AlphaFoldDB" id="A0A6S7F0B3"/>
<gene>
    <name evidence="2" type="ORF">LMG6000_02259</name>
</gene>
<dbReference type="EMBL" id="CADILH010000003">
    <property type="protein sequence ID" value="CAB3931648.1"/>
    <property type="molecule type" value="Genomic_DNA"/>
</dbReference>
<dbReference type="Proteomes" id="UP000494183">
    <property type="component" value="Unassembled WGS sequence"/>
</dbReference>
<feature type="region of interest" description="Disordered" evidence="1">
    <location>
        <begin position="692"/>
        <end position="713"/>
    </location>
</feature>
<reference evidence="2 3" key="1">
    <citation type="submission" date="2020-04" db="EMBL/GenBank/DDBJ databases">
        <authorList>
            <person name="De Canck E."/>
        </authorList>
    </citation>
    <scope>NUCLEOTIDE SEQUENCE [LARGE SCALE GENOMIC DNA]</scope>
    <source>
        <strain evidence="2 3">LMG 6000</strain>
    </source>
</reference>
<sequence>MATRVPIQVAQQRQALPVGTSAPRVPMVAPSGTTGEVVSRLGAGLGQVAAAADRLQREQSTAWVSKAASDDQIKWLQRLNELQDTAAPGAPGFTPNLIKEFDDYSAQALENAPPESRPFYREQLTRQRTYLGQRAVEFESKSQRAYITSQYQTGMESDAATIALDPSQYRERRAARVGALQASSLPDGVKSKLLRESETTLAYAAGAATIDRDPHGAVQTFDAAARGEPVAGYEWVRFLDSEKIQQLRTRAQTQSDRLDTRARVEQDRATARGQRALGEVDKQVSTGIPARTDDILRWSGMVKGTEYEAPFREMMRGQDEVQRVLRLPVQEQTAYIQERRLKQQRDGANTADIANLDRLSRAVESNTKMLREAPLSWVENRSAQAVTPLDFGQMATPAGTAALGQALRDRSDVIRGLQRANPAGAVQMRPLLAAEAEQLSGAFKQAGAREKRQILGQLFWASGSADTYQGIVGQVDGIDPMMARLGRLAGSYEQAKLQNNFFSPDVVQSAGDAAATAIAGDEILRAGGKAGSLSYPLPKDTEFTQAIADKVGKLYRGAGAGDSGGQAFMQDAYAVKAYYVGKAAQEGDLSPDVNPARLDQAIMAVLGQPVNFHGNGEVLAPWGMNESDFLDRANRTVAREVAARGLQDQLGRSMSNSGLIGVGAGAYAVTLGGIPVRDPKSGQPIIIQMTPDADAGRNEFGQRLSDLIPGTPQ</sequence>
<keyword evidence="3" id="KW-1185">Reference proteome</keyword>
<evidence type="ECO:0000313" key="3">
    <source>
        <dbReference type="Proteomes" id="UP000494183"/>
    </source>
</evidence>
<dbReference type="RefSeq" id="WP_175201653.1">
    <property type="nucleotide sequence ID" value="NZ_CADILH010000003.1"/>
</dbReference>
<evidence type="ECO:0000313" key="2">
    <source>
        <dbReference type="EMBL" id="CAB3931648.1"/>
    </source>
</evidence>